<evidence type="ECO:0000313" key="2">
    <source>
        <dbReference type="EMBL" id="MFD1532594.1"/>
    </source>
</evidence>
<comment type="caution">
    <text evidence="2">The sequence shown here is derived from an EMBL/GenBank/DDBJ whole genome shotgun (WGS) entry which is preliminary data.</text>
</comment>
<feature type="compositionally biased region" description="Basic and acidic residues" evidence="1">
    <location>
        <begin position="186"/>
        <end position="197"/>
    </location>
</feature>
<sequence length="213" mass="22265">MTTRRDDGGTLTVSGPTLNNRYQEDFNDFSRIPDHCGFLANEPEDGQAAALDVRVVDLRVAQQTPQGQPAFRYYDPEPGDDGCQPALVGTAVVVRPCGGAVLPPVADAPDGGVGCPVGIAFSGSQGTDYTARFVVTLEADCASREPHPCDGIEGREPSAAEPVRVRWASATDLYACLGRTGGPGHAESRGLCTHDDITTEETTGETTASGPTS</sequence>
<protein>
    <submittedName>
        <fullName evidence="2">Uncharacterized protein</fullName>
    </submittedName>
</protein>
<organism evidence="2 3">
    <name type="scientific">Pseudonocardia aurantiaca</name>
    <dbReference type="NCBI Taxonomy" id="75290"/>
    <lineage>
        <taxon>Bacteria</taxon>
        <taxon>Bacillati</taxon>
        <taxon>Actinomycetota</taxon>
        <taxon>Actinomycetes</taxon>
        <taxon>Pseudonocardiales</taxon>
        <taxon>Pseudonocardiaceae</taxon>
        <taxon>Pseudonocardia</taxon>
    </lineage>
</organism>
<dbReference type="RefSeq" id="WP_343986073.1">
    <property type="nucleotide sequence ID" value="NZ_BAAAJG010000027.1"/>
</dbReference>
<evidence type="ECO:0000256" key="1">
    <source>
        <dbReference type="SAM" id="MobiDB-lite"/>
    </source>
</evidence>
<gene>
    <name evidence="2" type="ORF">ACFSCY_24515</name>
</gene>
<name>A0ABW4FQ57_9PSEU</name>
<keyword evidence="3" id="KW-1185">Reference proteome</keyword>
<reference evidence="3" key="1">
    <citation type="journal article" date="2019" name="Int. J. Syst. Evol. Microbiol.">
        <title>The Global Catalogue of Microorganisms (GCM) 10K type strain sequencing project: providing services to taxonomists for standard genome sequencing and annotation.</title>
        <authorList>
            <consortium name="The Broad Institute Genomics Platform"/>
            <consortium name="The Broad Institute Genome Sequencing Center for Infectious Disease"/>
            <person name="Wu L."/>
            <person name="Ma J."/>
        </authorList>
    </citation>
    <scope>NUCLEOTIDE SEQUENCE [LARGE SCALE GENOMIC DNA]</scope>
    <source>
        <strain evidence="3">JCM 12165</strain>
    </source>
</reference>
<dbReference type="EMBL" id="JBHUCP010000018">
    <property type="protein sequence ID" value="MFD1532594.1"/>
    <property type="molecule type" value="Genomic_DNA"/>
</dbReference>
<feature type="region of interest" description="Disordered" evidence="1">
    <location>
        <begin position="182"/>
        <end position="213"/>
    </location>
</feature>
<evidence type="ECO:0000313" key="3">
    <source>
        <dbReference type="Proteomes" id="UP001597145"/>
    </source>
</evidence>
<dbReference type="Proteomes" id="UP001597145">
    <property type="component" value="Unassembled WGS sequence"/>
</dbReference>
<proteinExistence type="predicted"/>
<accession>A0ABW4FQ57</accession>